<keyword evidence="6" id="KW-0812">Transmembrane</keyword>
<evidence type="ECO:0000313" key="9">
    <source>
        <dbReference type="EMBL" id="OCT66578.1"/>
    </source>
</evidence>
<feature type="region of interest" description="Disordered" evidence="5">
    <location>
        <begin position="278"/>
        <end position="307"/>
    </location>
</feature>
<dbReference type="AlphaFoldDB" id="A0A974C4U5"/>
<dbReference type="OMA" id="RREGTMD"/>
<dbReference type="Proteomes" id="UP000694892">
    <property type="component" value="Chromosome 8S"/>
</dbReference>
<protein>
    <recommendedName>
        <fullName evidence="8">Ig-like domain-containing protein</fullName>
    </recommendedName>
</protein>
<accession>A0A974C4U5</accession>
<dbReference type="CDD" id="cd00096">
    <property type="entry name" value="Ig"/>
    <property type="match status" value="1"/>
</dbReference>
<dbReference type="GO" id="GO:0016020">
    <property type="term" value="C:membrane"/>
    <property type="evidence" value="ECO:0007669"/>
    <property type="project" value="UniProtKB-SubCell"/>
</dbReference>
<keyword evidence="2 7" id="KW-0732">Signal</keyword>
<dbReference type="Gene3D" id="2.60.40.10">
    <property type="entry name" value="Immunoglobulins"/>
    <property type="match status" value="2"/>
</dbReference>
<name>A0A974C4U5_XENLA</name>
<dbReference type="SUPFAM" id="SSF48726">
    <property type="entry name" value="Immunoglobulin"/>
    <property type="match status" value="2"/>
</dbReference>
<evidence type="ECO:0000256" key="5">
    <source>
        <dbReference type="SAM" id="MobiDB-lite"/>
    </source>
</evidence>
<reference evidence="10" key="1">
    <citation type="journal article" date="2016" name="Nature">
        <title>Genome evolution in the allotetraploid frog Xenopus laevis.</title>
        <authorList>
            <person name="Session A.M."/>
            <person name="Uno Y."/>
            <person name="Kwon T."/>
            <person name="Chapman J.A."/>
            <person name="Toyoda A."/>
            <person name="Takahashi S."/>
            <person name="Fukui A."/>
            <person name="Hikosaka A."/>
            <person name="Suzuki A."/>
            <person name="Kondo M."/>
            <person name="van Heeringen S.J."/>
            <person name="Quigley I."/>
            <person name="Heinz S."/>
            <person name="Ogino H."/>
            <person name="Ochi H."/>
            <person name="Hellsten U."/>
            <person name="Lyons J.B."/>
            <person name="Simakov O."/>
            <person name="Putnam N."/>
            <person name="Stites J."/>
            <person name="Kuroki Y."/>
            <person name="Tanaka T."/>
            <person name="Michiue T."/>
            <person name="Watanabe M."/>
            <person name="Bogdanovic O."/>
            <person name="Lister R."/>
            <person name="Georgiou G."/>
            <person name="Paranjpe S.S."/>
            <person name="van Kruijsbergen I."/>
            <person name="Shu S."/>
            <person name="Carlson J."/>
            <person name="Kinoshita T."/>
            <person name="Ohta Y."/>
            <person name="Mawaribuchi S."/>
            <person name="Jenkins J."/>
            <person name="Grimwood J."/>
            <person name="Schmutz J."/>
            <person name="Mitros T."/>
            <person name="Mozaffari S.V."/>
            <person name="Suzuki Y."/>
            <person name="Haramoto Y."/>
            <person name="Yamamoto T.S."/>
            <person name="Takagi C."/>
            <person name="Heald R."/>
            <person name="Miller K."/>
            <person name="Haudenschild C."/>
            <person name="Kitzman J."/>
            <person name="Nakayama T."/>
            <person name="Izutsu Y."/>
            <person name="Robert J."/>
            <person name="Fortriede J."/>
            <person name="Burns K."/>
            <person name="Lotay V."/>
            <person name="Karimi K."/>
            <person name="Yasuoka Y."/>
            <person name="Dichmann D.S."/>
            <person name="Flajnik M.F."/>
            <person name="Houston D.W."/>
            <person name="Shendure J."/>
            <person name="DuPasquier L."/>
            <person name="Vize P.D."/>
            <person name="Zorn A.M."/>
            <person name="Ito M."/>
            <person name="Marcotte E.M."/>
            <person name="Wallingford J.B."/>
            <person name="Ito Y."/>
            <person name="Asashima M."/>
            <person name="Ueno N."/>
            <person name="Matsuda Y."/>
            <person name="Veenstra G.J."/>
            <person name="Fujiyama A."/>
            <person name="Harland R.M."/>
            <person name="Taira M."/>
            <person name="Rokhsar D.S."/>
        </authorList>
    </citation>
    <scope>NUCLEOTIDE SEQUENCE [LARGE SCALE GENOMIC DNA]</scope>
    <source>
        <strain evidence="10">J</strain>
    </source>
</reference>
<evidence type="ECO:0000259" key="8">
    <source>
        <dbReference type="PROSITE" id="PS50835"/>
    </source>
</evidence>
<sequence>MDCVLRIFTLILQAGFLVAENKISHVQGVAGSEIFLSPHIPHGFTIRDVFWRHSNEIVASHIQGTTQTIYQSRFFERARLLNNFTLEISGLEIGDSGIFTSLLVDIRGHMKQNEFHLTVYVPDDDQPLTSISLLEPVAQPAVQVFASSSEEDGKNCTVVLICTTTNGSNATYTWRADSMEQDRVISNEVTFDGGHILKVILAPTDQDTLYTCTVNNPVSQLNTSVMPWNSCKFHSGADAEVFSCKMIPYLAATLILLFIAMTFWVLLCTRTKGKSRQKEKQNVEGVLLQHTPDRPNQDAAEDGPQNV</sequence>
<keyword evidence="3 6" id="KW-0472">Membrane</keyword>
<dbReference type="EMBL" id="CM004481">
    <property type="protein sequence ID" value="OCT66578.1"/>
    <property type="molecule type" value="Genomic_DNA"/>
</dbReference>
<evidence type="ECO:0000256" key="7">
    <source>
        <dbReference type="SAM" id="SignalP"/>
    </source>
</evidence>
<gene>
    <name evidence="9" type="ORF">XELAEV_18042830mg</name>
</gene>
<evidence type="ECO:0000313" key="10">
    <source>
        <dbReference type="Proteomes" id="UP000694892"/>
    </source>
</evidence>
<evidence type="ECO:0000256" key="4">
    <source>
        <dbReference type="ARBA" id="ARBA00023180"/>
    </source>
</evidence>
<evidence type="ECO:0000256" key="6">
    <source>
        <dbReference type="SAM" id="Phobius"/>
    </source>
</evidence>
<feature type="domain" description="Ig-like" evidence="8">
    <location>
        <begin position="140"/>
        <end position="224"/>
    </location>
</feature>
<comment type="subcellular location">
    <subcellularLocation>
        <location evidence="1">Membrane</location>
    </subcellularLocation>
</comment>
<feature type="chain" id="PRO_5037193801" description="Ig-like domain-containing protein" evidence="7">
    <location>
        <begin position="20"/>
        <end position="307"/>
    </location>
</feature>
<feature type="transmembrane region" description="Helical" evidence="6">
    <location>
        <begin position="246"/>
        <end position="268"/>
    </location>
</feature>
<proteinExistence type="predicted"/>
<dbReference type="PANTHER" id="PTHR12080:SF92">
    <property type="entry name" value="SLAM FAMILY MEMBER 8"/>
    <property type="match status" value="1"/>
</dbReference>
<feature type="signal peptide" evidence="7">
    <location>
        <begin position="1"/>
        <end position="19"/>
    </location>
</feature>
<evidence type="ECO:0000256" key="3">
    <source>
        <dbReference type="ARBA" id="ARBA00023136"/>
    </source>
</evidence>
<dbReference type="PROSITE" id="PS50835">
    <property type="entry name" value="IG_LIKE"/>
    <property type="match status" value="1"/>
</dbReference>
<dbReference type="InterPro" id="IPR015631">
    <property type="entry name" value="CD2/SLAM_rcpt"/>
</dbReference>
<keyword evidence="6" id="KW-1133">Transmembrane helix</keyword>
<dbReference type="InterPro" id="IPR007110">
    <property type="entry name" value="Ig-like_dom"/>
</dbReference>
<keyword evidence="4" id="KW-0325">Glycoprotein</keyword>
<evidence type="ECO:0000256" key="2">
    <source>
        <dbReference type="ARBA" id="ARBA00022729"/>
    </source>
</evidence>
<evidence type="ECO:0000256" key="1">
    <source>
        <dbReference type="ARBA" id="ARBA00004370"/>
    </source>
</evidence>
<dbReference type="InterPro" id="IPR013783">
    <property type="entry name" value="Ig-like_fold"/>
</dbReference>
<dbReference type="InterPro" id="IPR036179">
    <property type="entry name" value="Ig-like_dom_sf"/>
</dbReference>
<organism evidence="9 10">
    <name type="scientific">Xenopus laevis</name>
    <name type="common">African clawed frog</name>
    <dbReference type="NCBI Taxonomy" id="8355"/>
    <lineage>
        <taxon>Eukaryota</taxon>
        <taxon>Metazoa</taxon>
        <taxon>Chordata</taxon>
        <taxon>Craniata</taxon>
        <taxon>Vertebrata</taxon>
        <taxon>Euteleostomi</taxon>
        <taxon>Amphibia</taxon>
        <taxon>Batrachia</taxon>
        <taxon>Anura</taxon>
        <taxon>Pipoidea</taxon>
        <taxon>Pipidae</taxon>
        <taxon>Xenopodinae</taxon>
        <taxon>Xenopus</taxon>
        <taxon>Xenopus</taxon>
    </lineage>
</organism>
<dbReference type="PANTHER" id="PTHR12080">
    <property type="entry name" value="SIGNALING LYMPHOCYTIC ACTIVATION MOLECULE"/>
    <property type="match status" value="1"/>
</dbReference>